<evidence type="ECO:0000313" key="2">
    <source>
        <dbReference type="Proteomes" id="UP000044377"/>
    </source>
</evidence>
<keyword evidence="2" id="KW-1185">Reference proteome</keyword>
<protein>
    <submittedName>
        <fullName evidence="1">Uncharacterized protein</fullName>
    </submittedName>
</protein>
<dbReference type="STRING" id="1109412.BN1221_01158"/>
<sequence length="40" mass="4417">MLAAQATSQFSCEATQGLTARVNNVPVAFYGFWFSCKSFH</sequence>
<dbReference type="EMBL" id="CGIG01000001">
    <property type="protein sequence ID" value="CPR14831.1"/>
    <property type="molecule type" value="Genomic_DNA"/>
</dbReference>
<proteinExistence type="predicted"/>
<dbReference type="Proteomes" id="UP000044377">
    <property type="component" value="Unassembled WGS sequence"/>
</dbReference>
<name>A0A0G4JS41_9GAMM</name>
<dbReference type="AlphaFoldDB" id="A0A0G4JS41"/>
<evidence type="ECO:0000313" key="1">
    <source>
        <dbReference type="EMBL" id="CPR14831.1"/>
    </source>
</evidence>
<accession>A0A0G4JS41</accession>
<reference evidence="2" key="1">
    <citation type="submission" date="2015-01" db="EMBL/GenBank/DDBJ databases">
        <authorList>
            <person name="Paterson Steve"/>
        </authorList>
    </citation>
    <scope>NUCLEOTIDE SEQUENCE [LARGE SCALE GENOMIC DNA]</scope>
    <source>
        <strain evidence="2">OBR1</strain>
    </source>
</reference>
<gene>
    <name evidence="1" type="ORF">BN1221_01158</name>
</gene>
<organism evidence="1 2">
    <name type="scientific">Brenneria goodwinii</name>
    <dbReference type="NCBI Taxonomy" id="1109412"/>
    <lineage>
        <taxon>Bacteria</taxon>
        <taxon>Pseudomonadati</taxon>
        <taxon>Pseudomonadota</taxon>
        <taxon>Gammaproteobacteria</taxon>
        <taxon>Enterobacterales</taxon>
        <taxon>Pectobacteriaceae</taxon>
        <taxon>Brenneria</taxon>
    </lineage>
</organism>